<dbReference type="GO" id="GO:0005886">
    <property type="term" value="C:plasma membrane"/>
    <property type="evidence" value="ECO:0007669"/>
    <property type="project" value="UniProtKB-SubCell"/>
</dbReference>
<dbReference type="InterPro" id="IPR050539">
    <property type="entry name" value="ThrE_Dicarb/AminoAcid_Exp"/>
</dbReference>
<keyword evidence="4 8" id="KW-0812">Transmembrane</keyword>
<dbReference type="GO" id="GO:0015744">
    <property type="term" value="P:succinate transport"/>
    <property type="evidence" value="ECO:0007669"/>
    <property type="project" value="TreeGrafter"/>
</dbReference>
<evidence type="ECO:0000256" key="6">
    <source>
        <dbReference type="ARBA" id="ARBA00023136"/>
    </source>
</evidence>
<dbReference type="AlphaFoldDB" id="A0A0A0IEC5"/>
<sequence length="145" mass="15653">MILNSLYALLCSLGFGILFSIRGKKLFFASLGGGIGWYFYLLSNKYTHSIVFSLFIATISISIYSEIVARIFKAPVTTFLVSALLPLVPGAGMYYTMYESIIGNATKSLSLGIETILSAGAIAVATMIVSSVTKVIIVIKKKFIS</sequence>
<evidence type="ECO:0000259" key="9">
    <source>
        <dbReference type="Pfam" id="PF12821"/>
    </source>
</evidence>
<accession>A0A0A0IEC5</accession>
<keyword evidence="2" id="KW-1003">Cell membrane</keyword>
<organism evidence="10 11">
    <name type="scientific">Clostridium botulinum C/D str. DC5</name>
    <dbReference type="NCBI Taxonomy" id="1443128"/>
    <lineage>
        <taxon>Bacteria</taxon>
        <taxon>Bacillati</taxon>
        <taxon>Bacillota</taxon>
        <taxon>Clostridia</taxon>
        <taxon>Eubacteriales</taxon>
        <taxon>Clostridiaceae</taxon>
        <taxon>Clostridium</taxon>
    </lineage>
</organism>
<proteinExistence type="inferred from homology"/>
<comment type="similarity">
    <text evidence="7">Belongs to the ThrE exporter (TC 2.A.79) family.</text>
</comment>
<feature type="transmembrane region" description="Helical" evidence="8">
    <location>
        <begin position="116"/>
        <end position="139"/>
    </location>
</feature>
<name>A0A0A0IEC5_CLOBO</name>
<comment type="subcellular location">
    <subcellularLocation>
        <location evidence="1">Cell membrane</location>
        <topology evidence="1">Multi-pass membrane protein</topology>
    </subcellularLocation>
</comment>
<feature type="transmembrane region" description="Helical" evidence="8">
    <location>
        <begin position="6"/>
        <end position="21"/>
    </location>
</feature>
<comment type="caution">
    <text evidence="10">The sequence shown here is derived from an EMBL/GenBank/DDBJ whole genome shotgun (WGS) entry which is preliminary data.</text>
</comment>
<dbReference type="InterPro" id="IPR024528">
    <property type="entry name" value="ThrE_2"/>
</dbReference>
<evidence type="ECO:0000256" key="5">
    <source>
        <dbReference type="ARBA" id="ARBA00022989"/>
    </source>
</evidence>
<dbReference type="RefSeq" id="WP_013725283.1">
    <property type="nucleotide sequence ID" value="NZ_JDRY01000037.1"/>
</dbReference>
<evidence type="ECO:0000256" key="8">
    <source>
        <dbReference type="SAM" id="Phobius"/>
    </source>
</evidence>
<evidence type="ECO:0000313" key="10">
    <source>
        <dbReference type="EMBL" id="KGM99307.1"/>
    </source>
</evidence>
<dbReference type="EMBL" id="JDRY01000037">
    <property type="protein sequence ID" value="KGM99307.1"/>
    <property type="molecule type" value="Genomic_DNA"/>
</dbReference>
<feature type="transmembrane region" description="Helical" evidence="8">
    <location>
        <begin position="49"/>
        <end position="69"/>
    </location>
</feature>
<evidence type="ECO:0000256" key="7">
    <source>
        <dbReference type="ARBA" id="ARBA00034125"/>
    </source>
</evidence>
<feature type="domain" description="Threonine/Serine exporter ThrE" evidence="9">
    <location>
        <begin position="5"/>
        <end position="132"/>
    </location>
</feature>
<keyword evidence="6 8" id="KW-0472">Membrane</keyword>
<dbReference type="Pfam" id="PF12821">
    <property type="entry name" value="ThrE_2"/>
    <property type="match status" value="1"/>
</dbReference>
<feature type="transmembrane region" description="Helical" evidence="8">
    <location>
        <begin position="76"/>
        <end position="96"/>
    </location>
</feature>
<evidence type="ECO:0000313" key="11">
    <source>
        <dbReference type="Proteomes" id="UP000030014"/>
    </source>
</evidence>
<evidence type="ECO:0000256" key="1">
    <source>
        <dbReference type="ARBA" id="ARBA00004651"/>
    </source>
</evidence>
<dbReference type="PANTHER" id="PTHR34390:SF1">
    <property type="entry name" value="SUCCINATE TRANSPORTER SUBUNIT YJJB-RELATED"/>
    <property type="match status" value="1"/>
</dbReference>
<dbReference type="PANTHER" id="PTHR34390">
    <property type="entry name" value="UPF0442 PROTEIN YJJB-RELATED"/>
    <property type="match status" value="1"/>
</dbReference>
<keyword evidence="5 8" id="KW-1133">Transmembrane helix</keyword>
<evidence type="ECO:0000256" key="3">
    <source>
        <dbReference type="ARBA" id="ARBA00022519"/>
    </source>
</evidence>
<dbReference type="Proteomes" id="UP000030014">
    <property type="component" value="Unassembled WGS sequence"/>
</dbReference>
<evidence type="ECO:0000256" key="2">
    <source>
        <dbReference type="ARBA" id="ARBA00022475"/>
    </source>
</evidence>
<gene>
    <name evidence="10" type="ORF">Z955_08435</name>
</gene>
<evidence type="ECO:0000256" key="4">
    <source>
        <dbReference type="ARBA" id="ARBA00022692"/>
    </source>
</evidence>
<keyword evidence="3" id="KW-0997">Cell inner membrane</keyword>
<protein>
    <submittedName>
        <fullName evidence="10">Membrane protein</fullName>
    </submittedName>
</protein>
<reference evidence="10 11" key="1">
    <citation type="submission" date="2014-01" db="EMBL/GenBank/DDBJ databases">
        <title>Plasmidome dynamics in the species complex Clostridium novyi sensu lato converts strains of independent lineages into distinctly different pathogens.</title>
        <authorList>
            <person name="Skarin H."/>
            <person name="Segerman B."/>
        </authorList>
    </citation>
    <scope>NUCLEOTIDE SEQUENCE [LARGE SCALE GENOMIC DNA]</scope>
    <source>
        <strain evidence="10 11">DC5</strain>
    </source>
</reference>